<name>A0A7H9BW95_PARPN</name>
<dbReference type="SMART" id="SM00530">
    <property type="entry name" value="HTH_XRE"/>
    <property type="match status" value="1"/>
</dbReference>
<dbReference type="SUPFAM" id="SSF47413">
    <property type="entry name" value="lambda repressor-like DNA-binding domains"/>
    <property type="match status" value="1"/>
</dbReference>
<dbReference type="InterPro" id="IPR001387">
    <property type="entry name" value="Cro/C1-type_HTH"/>
</dbReference>
<dbReference type="AlphaFoldDB" id="A0A7H9BW95"/>
<dbReference type="Gene3D" id="1.10.260.40">
    <property type="entry name" value="lambda repressor-like DNA-binding domains"/>
    <property type="match status" value="1"/>
</dbReference>
<evidence type="ECO:0000259" key="1">
    <source>
        <dbReference type="PROSITE" id="PS50943"/>
    </source>
</evidence>
<protein>
    <submittedName>
        <fullName evidence="2">Helix-turn-helix transcriptional regulator</fullName>
    </submittedName>
</protein>
<sequence>MEHTCQNQHENETIAERLLIVRRRTGLSQGDFAKKIGVIPRSYRNYEAAVRDVPLALAVAVHRVFNVDLTWLVLGERAAVTLPPPAVFEKVLSAVDEFEKKRSISFGPEKKAKQINYLIGQFANGRDMSVSDIHDYLETTI</sequence>
<dbReference type="Pfam" id="PF01381">
    <property type="entry name" value="HTH_3"/>
    <property type="match status" value="1"/>
</dbReference>
<gene>
    <name evidence="2" type="ORF">HYQ43_13885</name>
</gene>
<evidence type="ECO:0000313" key="2">
    <source>
        <dbReference type="EMBL" id="QLH15289.1"/>
    </source>
</evidence>
<reference evidence="2 3" key="1">
    <citation type="submission" date="2020-07" db="EMBL/GenBank/DDBJ databases">
        <title>The complete genome of Paracoccus pantotrophus ACCC 10489.</title>
        <authorList>
            <person name="Si Y."/>
        </authorList>
    </citation>
    <scope>NUCLEOTIDE SEQUENCE [LARGE SCALE GENOMIC DNA]</scope>
    <source>
        <strain evidence="3">ACCC 10489</strain>
    </source>
</reference>
<organism evidence="2 3">
    <name type="scientific">Paracoccus pantotrophus</name>
    <name type="common">Thiosphaera pantotropha</name>
    <dbReference type="NCBI Taxonomy" id="82367"/>
    <lineage>
        <taxon>Bacteria</taxon>
        <taxon>Pseudomonadati</taxon>
        <taxon>Pseudomonadota</taxon>
        <taxon>Alphaproteobacteria</taxon>
        <taxon>Rhodobacterales</taxon>
        <taxon>Paracoccaceae</taxon>
        <taxon>Paracoccus</taxon>
    </lineage>
</organism>
<dbReference type="GO" id="GO:0003677">
    <property type="term" value="F:DNA binding"/>
    <property type="evidence" value="ECO:0007669"/>
    <property type="project" value="InterPro"/>
</dbReference>
<dbReference type="PROSITE" id="PS50943">
    <property type="entry name" value="HTH_CROC1"/>
    <property type="match status" value="1"/>
</dbReference>
<dbReference type="InterPro" id="IPR010982">
    <property type="entry name" value="Lambda_DNA-bd_dom_sf"/>
</dbReference>
<proteinExistence type="predicted"/>
<dbReference type="Proteomes" id="UP000509322">
    <property type="component" value="Chromosome 2"/>
</dbReference>
<dbReference type="EMBL" id="CP058690">
    <property type="protein sequence ID" value="QLH15289.1"/>
    <property type="molecule type" value="Genomic_DNA"/>
</dbReference>
<evidence type="ECO:0000313" key="3">
    <source>
        <dbReference type="Proteomes" id="UP000509322"/>
    </source>
</evidence>
<accession>A0A7H9BW95</accession>
<dbReference type="CDD" id="cd00093">
    <property type="entry name" value="HTH_XRE"/>
    <property type="match status" value="1"/>
</dbReference>
<feature type="domain" description="HTH cro/C1-type" evidence="1">
    <location>
        <begin position="18"/>
        <end position="72"/>
    </location>
</feature>
<dbReference type="RefSeq" id="WP_036765890.1">
    <property type="nucleotide sequence ID" value="NZ_CP058690.1"/>
</dbReference>